<comment type="subcellular location">
    <subcellularLocation>
        <location evidence="2">Cell membrane</location>
        <topology evidence="2">Multi-pass membrane protein</topology>
    </subcellularLocation>
</comment>
<keyword evidence="6" id="KW-0479">Metal-binding</keyword>
<evidence type="ECO:0000259" key="16">
    <source>
        <dbReference type="Pfam" id="PF01764"/>
    </source>
</evidence>
<dbReference type="Gene3D" id="3.40.50.1820">
    <property type="entry name" value="alpha/beta hydrolase"/>
    <property type="match status" value="1"/>
</dbReference>
<dbReference type="PANTHER" id="PTHR45792:SF8">
    <property type="entry name" value="DIACYLGLYCEROL LIPASE-ALPHA"/>
    <property type="match status" value="1"/>
</dbReference>
<evidence type="ECO:0000256" key="11">
    <source>
        <dbReference type="ARBA" id="ARBA00023098"/>
    </source>
</evidence>
<evidence type="ECO:0000256" key="13">
    <source>
        <dbReference type="ARBA" id="ARBA00024531"/>
    </source>
</evidence>
<comment type="cofactor">
    <cofactor evidence="1">
        <name>Ca(2+)</name>
        <dbReference type="ChEBI" id="CHEBI:29108"/>
    </cofactor>
</comment>
<evidence type="ECO:0000256" key="12">
    <source>
        <dbReference type="ARBA" id="ARBA00023136"/>
    </source>
</evidence>
<dbReference type="GO" id="GO:0046340">
    <property type="term" value="P:diacylglycerol catabolic process"/>
    <property type="evidence" value="ECO:0007669"/>
    <property type="project" value="TreeGrafter"/>
</dbReference>
<dbReference type="Pfam" id="PF01764">
    <property type="entry name" value="Lipase_3"/>
    <property type="match status" value="1"/>
</dbReference>
<protein>
    <recommendedName>
        <fullName evidence="14">sn-1-specific diacylglycerol lipase</fullName>
        <ecNumber evidence="14">3.1.1.116</ecNumber>
    </recommendedName>
</protein>
<keyword evidence="3" id="KW-1003">Cell membrane</keyword>
<keyword evidence="8" id="KW-0106">Calcium</keyword>
<feature type="domain" description="Fungal lipase-type" evidence="16">
    <location>
        <begin position="310"/>
        <end position="456"/>
    </location>
</feature>
<evidence type="ECO:0000256" key="15">
    <source>
        <dbReference type="SAM" id="MobiDB-lite"/>
    </source>
</evidence>
<evidence type="ECO:0000256" key="14">
    <source>
        <dbReference type="ARBA" id="ARBA00026104"/>
    </source>
</evidence>
<keyword evidence="12" id="KW-0472">Membrane</keyword>
<sequence length="625" mass="69179">MSLTKGTAESVMDEALTDSDVESEDSVLRSGVFNCKAGNIPEEARCYWDNLAEQLSDDGSCTSGPSTLLDEWSSTFGKNNTVSAEDAIHFDGELSRCSSLVTNAESELEQSVSQGDEDFISQFEKDLIARKEEEREDELAQASLKGDLKRLMSVCCPRPDAERKRALDEVAMIANRVGAEELSLMSILRGIQVAKNFPEVSRTRNEEHEILGRGTQAPSGCAQPSPTDVEELERTNKLSSHALASYGGALEFMKTKDIYECSEEELAAEEQKIRGQLDPSSGNFTLVSGESGPCKPRYYVAVDHSIKSIVLSVKGTSNIDDVMTDLSPDLHPVVARAPPSHGECESTLKRPFVVGGVHRGFYQSAKHIVSGSRNELLRLSEEHPGYDIFLTGHSLGASAASLATILLYKDEDYVNRANRTRCVAFGPAPCVTEAIGEVFNEVITSYINNDDVVSAMEIHTAAQFVEMCKEIEKLPLLTRLAINFGFTRLVSGQIKKIRTCDVDRLQMRVYSAGTVFHIRSKEGCDRVTYRNMQKLQAQPKECSDPQRVQYHQEELRRVADSIEVVPARRQGFQDVTFSANAWLDHQPSNYVNIFGFLLAARRAEIEAYCCTKDHLDELSTPAWVG</sequence>
<evidence type="ECO:0000256" key="10">
    <source>
        <dbReference type="ARBA" id="ARBA00022989"/>
    </source>
</evidence>
<dbReference type="InterPro" id="IPR002921">
    <property type="entry name" value="Fungal_lipase-type"/>
</dbReference>
<name>A0AAV8URM5_9RHOD</name>
<proteinExistence type="predicted"/>
<keyword evidence="10" id="KW-1133">Transmembrane helix</keyword>
<comment type="caution">
    <text evidence="17">The sequence shown here is derived from an EMBL/GenBank/DDBJ whole genome shotgun (WGS) entry which is preliminary data.</text>
</comment>
<evidence type="ECO:0000313" key="18">
    <source>
        <dbReference type="Proteomes" id="UP001157974"/>
    </source>
</evidence>
<dbReference type="Proteomes" id="UP001157974">
    <property type="component" value="Unassembled WGS sequence"/>
</dbReference>
<evidence type="ECO:0000256" key="3">
    <source>
        <dbReference type="ARBA" id="ARBA00022475"/>
    </source>
</evidence>
<feature type="compositionally biased region" description="Acidic residues" evidence="15">
    <location>
        <begin position="11"/>
        <end position="23"/>
    </location>
</feature>
<dbReference type="GO" id="GO:0019369">
    <property type="term" value="P:arachidonate metabolic process"/>
    <property type="evidence" value="ECO:0007669"/>
    <property type="project" value="TreeGrafter"/>
</dbReference>
<evidence type="ECO:0000313" key="17">
    <source>
        <dbReference type="EMBL" id="KAJ8904111.1"/>
    </source>
</evidence>
<feature type="region of interest" description="Disordered" evidence="15">
    <location>
        <begin position="1"/>
        <end position="23"/>
    </location>
</feature>
<evidence type="ECO:0000256" key="9">
    <source>
        <dbReference type="ARBA" id="ARBA00022963"/>
    </source>
</evidence>
<dbReference type="AlphaFoldDB" id="A0AAV8URM5"/>
<keyword evidence="9" id="KW-0442">Lipid degradation</keyword>
<accession>A0AAV8URM5</accession>
<evidence type="ECO:0000256" key="4">
    <source>
        <dbReference type="ARBA" id="ARBA00022553"/>
    </source>
</evidence>
<keyword evidence="18" id="KW-1185">Reference proteome</keyword>
<keyword evidence="4" id="KW-0597">Phosphoprotein</keyword>
<evidence type="ECO:0000256" key="2">
    <source>
        <dbReference type="ARBA" id="ARBA00004651"/>
    </source>
</evidence>
<evidence type="ECO:0000256" key="8">
    <source>
        <dbReference type="ARBA" id="ARBA00022837"/>
    </source>
</evidence>
<evidence type="ECO:0000256" key="1">
    <source>
        <dbReference type="ARBA" id="ARBA00001913"/>
    </source>
</evidence>
<gene>
    <name evidence="17" type="ORF">NDN08_000639</name>
</gene>
<evidence type="ECO:0000256" key="7">
    <source>
        <dbReference type="ARBA" id="ARBA00022801"/>
    </source>
</evidence>
<reference evidence="17 18" key="1">
    <citation type="journal article" date="2023" name="Nat. Commun.">
        <title>Origin of minicircular mitochondrial genomes in red algae.</title>
        <authorList>
            <person name="Lee Y."/>
            <person name="Cho C.H."/>
            <person name="Lee Y.M."/>
            <person name="Park S.I."/>
            <person name="Yang J.H."/>
            <person name="West J.A."/>
            <person name="Bhattacharya D."/>
            <person name="Yoon H.S."/>
        </authorList>
    </citation>
    <scope>NUCLEOTIDE SEQUENCE [LARGE SCALE GENOMIC DNA]</scope>
    <source>
        <strain evidence="17 18">CCMP1338</strain>
        <tissue evidence="17">Whole cell</tissue>
    </source>
</reference>
<dbReference type="GO" id="GO:0046872">
    <property type="term" value="F:metal ion binding"/>
    <property type="evidence" value="ECO:0007669"/>
    <property type="project" value="UniProtKB-KW"/>
</dbReference>
<dbReference type="SUPFAM" id="SSF53474">
    <property type="entry name" value="alpha/beta-Hydrolases"/>
    <property type="match status" value="1"/>
</dbReference>
<dbReference type="InterPro" id="IPR052214">
    <property type="entry name" value="DAG_Lipase-Related"/>
</dbReference>
<dbReference type="EMBL" id="JAMWBK010000006">
    <property type="protein sequence ID" value="KAJ8904111.1"/>
    <property type="molecule type" value="Genomic_DNA"/>
</dbReference>
<keyword evidence="11" id="KW-0443">Lipid metabolism</keyword>
<evidence type="ECO:0000256" key="5">
    <source>
        <dbReference type="ARBA" id="ARBA00022692"/>
    </source>
</evidence>
<dbReference type="EC" id="3.1.1.116" evidence="14"/>
<organism evidence="17 18">
    <name type="scientific">Rhodosorus marinus</name>
    <dbReference type="NCBI Taxonomy" id="101924"/>
    <lineage>
        <taxon>Eukaryota</taxon>
        <taxon>Rhodophyta</taxon>
        <taxon>Stylonematophyceae</taxon>
        <taxon>Stylonematales</taxon>
        <taxon>Stylonemataceae</taxon>
        <taxon>Rhodosorus</taxon>
    </lineage>
</organism>
<keyword evidence="5" id="KW-0812">Transmembrane</keyword>
<dbReference type="GO" id="GO:0005886">
    <property type="term" value="C:plasma membrane"/>
    <property type="evidence" value="ECO:0007669"/>
    <property type="project" value="UniProtKB-SubCell"/>
</dbReference>
<keyword evidence="7" id="KW-0378">Hydrolase</keyword>
<comment type="catalytic activity">
    <reaction evidence="13">
        <text>a 1,2-diacyl-sn-glycerol + H2O = a 2-acylglycerol + a fatty acid + H(+)</text>
        <dbReference type="Rhea" id="RHEA:33275"/>
        <dbReference type="ChEBI" id="CHEBI:15377"/>
        <dbReference type="ChEBI" id="CHEBI:15378"/>
        <dbReference type="ChEBI" id="CHEBI:17389"/>
        <dbReference type="ChEBI" id="CHEBI:17815"/>
        <dbReference type="ChEBI" id="CHEBI:28868"/>
        <dbReference type="EC" id="3.1.1.116"/>
    </reaction>
    <physiologicalReaction direction="left-to-right" evidence="13">
        <dbReference type="Rhea" id="RHEA:33276"/>
    </physiologicalReaction>
</comment>
<dbReference type="CDD" id="cd00519">
    <property type="entry name" value="Lipase_3"/>
    <property type="match status" value="1"/>
</dbReference>
<evidence type="ECO:0000256" key="6">
    <source>
        <dbReference type="ARBA" id="ARBA00022723"/>
    </source>
</evidence>
<dbReference type="PANTHER" id="PTHR45792">
    <property type="entry name" value="DIACYLGLYCEROL LIPASE HOMOLOG-RELATED"/>
    <property type="match status" value="1"/>
</dbReference>
<dbReference type="GO" id="GO:0016298">
    <property type="term" value="F:lipase activity"/>
    <property type="evidence" value="ECO:0007669"/>
    <property type="project" value="TreeGrafter"/>
</dbReference>
<dbReference type="InterPro" id="IPR029058">
    <property type="entry name" value="AB_hydrolase_fold"/>
</dbReference>